<dbReference type="EMBL" id="MU003505">
    <property type="protein sequence ID" value="KAF2471137.1"/>
    <property type="molecule type" value="Genomic_DNA"/>
</dbReference>
<name>A0ACB6QWD5_9PLEO</name>
<comment type="caution">
    <text evidence="1">The sequence shown here is derived from an EMBL/GenBank/DDBJ whole genome shotgun (WGS) entry which is preliminary data.</text>
</comment>
<keyword evidence="2" id="KW-1185">Reference proteome</keyword>
<accession>A0ACB6QWD5</accession>
<dbReference type="Proteomes" id="UP000799755">
    <property type="component" value="Unassembled WGS sequence"/>
</dbReference>
<sequence length="577" mass="62927">MKSSENSPVTSPRSRRITFLSSSLGSVATDVAARCKAVLESTHTTVCGAIIFLPKAFAIPIPKPGYPLLEPPASSYLEFQATPSNDSTVIADSKYFSDRSLQFGSWIQRAKHIRSSQNFALCTGNLSLALADVGAAYQTSSNGSTTILTLLPAAGALIGAPAEELWVLYKLMPLAGVLSVALSLGGNIIPRRINDYTNPDGLLDRGAGGTTAAESPQGSLRNVTIIDLTSEGTETQRKAEEFADMVHMKAASESLRPKHKPKLEITVGIIILCACLSLILTACWILQSGAIVVWWCTGKNWMFLWYGLTVMSSLLENISGTPFSKSWTIRVSKLQPLEKMHYLATTRADPISAHSPASSRENLIAVSAKEERSISSKKDEHETVKTIEFANGVFPLEETNLLKELRKVYRKKGYKAKSSQIIIEKTSTTSSNTVYVIFSIQGVHRRNAAFRLFSKLIAVGVFVFSTALFASSALVTILAATLTMTLVLFAGIFGRVAAMWISTVIMRDKHIIHLVVKEEQADRYMKALLARKGLIYEVLGHVITNGKCLRRYGLGLRWSMLLGVLAPPFHLKKVAAS</sequence>
<evidence type="ECO:0000313" key="2">
    <source>
        <dbReference type="Proteomes" id="UP000799755"/>
    </source>
</evidence>
<protein>
    <submittedName>
        <fullName evidence="1">Uncharacterized protein</fullName>
    </submittedName>
</protein>
<proteinExistence type="predicted"/>
<evidence type="ECO:0000313" key="1">
    <source>
        <dbReference type="EMBL" id="KAF2471137.1"/>
    </source>
</evidence>
<gene>
    <name evidence="1" type="ORF">BDR25DRAFT_367836</name>
</gene>
<reference evidence="1" key="1">
    <citation type="journal article" date="2020" name="Stud. Mycol.">
        <title>101 Dothideomycetes genomes: a test case for predicting lifestyles and emergence of pathogens.</title>
        <authorList>
            <person name="Haridas S."/>
            <person name="Albert R."/>
            <person name="Binder M."/>
            <person name="Bloem J."/>
            <person name="Labutti K."/>
            <person name="Salamov A."/>
            <person name="Andreopoulos B."/>
            <person name="Baker S."/>
            <person name="Barry K."/>
            <person name="Bills G."/>
            <person name="Bluhm B."/>
            <person name="Cannon C."/>
            <person name="Castanera R."/>
            <person name="Culley D."/>
            <person name="Daum C."/>
            <person name="Ezra D."/>
            <person name="Gonzalez J."/>
            <person name="Henrissat B."/>
            <person name="Kuo A."/>
            <person name="Liang C."/>
            <person name="Lipzen A."/>
            <person name="Lutzoni F."/>
            <person name="Magnuson J."/>
            <person name="Mondo S."/>
            <person name="Nolan M."/>
            <person name="Ohm R."/>
            <person name="Pangilinan J."/>
            <person name="Park H.-J."/>
            <person name="Ramirez L."/>
            <person name="Alfaro M."/>
            <person name="Sun H."/>
            <person name="Tritt A."/>
            <person name="Yoshinaga Y."/>
            <person name="Zwiers L.-H."/>
            <person name="Turgeon B."/>
            <person name="Goodwin S."/>
            <person name="Spatafora J."/>
            <person name="Crous P."/>
            <person name="Grigoriev I."/>
        </authorList>
    </citation>
    <scope>NUCLEOTIDE SEQUENCE</scope>
    <source>
        <strain evidence="1">ATCC 200398</strain>
    </source>
</reference>
<organism evidence="1 2">
    <name type="scientific">Lindgomyces ingoldianus</name>
    <dbReference type="NCBI Taxonomy" id="673940"/>
    <lineage>
        <taxon>Eukaryota</taxon>
        <taxon>Fungi</taxon>
        <taxon>Dikarya</taxon>
        <taxon>Ascomycota</taxon>
        <taxon>Pezizomycotina</taxon>
        <taxon>Dothideomycetes</taxon>
        <taxon>Pleosporomycetidae</taxon>
        <taxon>Pleosporales</taxon>
        <taxon>Lindgomycetaceae</taxon>
        <taxon>Lindgomyces</taxon>
    </lineage>
</organism>